<keyword evidence="3" id="KW-1185">Reference proteome</keyword>
<evidence type="ECO:0000313" key="2">
    <source>
        <dbReference type="EMBL" id="KAG9232927.1"/>
    </source>
</evidence>
<evidence type="ECO:0000313" key="3">
    <source>
        <dbReference type="Proteomes" id="UP000824998"/>
    </source>
</evidence>
<accession>A0A9P7YG72</accession>
<feature type="transmembrane region" description="Helical" evidence="1">
    <location>
        <begin position="37"/>
        <end position="55"/>
    </location>
</feature>
<protein>
    <submittedName>
        <fullName evidence="2">Uncharacterized protein</fullName>
    </submittedName>
</protein>
<evidence type="ECO:0000256" key="1">
    <source>
        <dbReference type="SAM" id="Phobius"/>
    </source>
</evidence>
<dbReference type="AlphaFoldDB" id="A0A9P7YG72"/>
<name>A0A9P7YG72_9HELO</name>
<organism evidence="2 3">
    <name type="scientific">Amylocarpus encephaloides</name>
    <dbReference type="NCBI Taxonomy" id="45428"/>
    <lineage>
        <taxon>Eukaryota</taxon>
        <taxon>Fungi</taxon>
        <taxon>Dikarya</taxon>
        <taxon>Ascomycota</taxon>
        <taxon>Pezizomycotina</taxon>
        <taxon>Leotiomycetes</taxon>
        <taxon>Helotiales</taxon>
        <taxon>Helotiales incertae sedis</taxon>
        <taxon>Amylocarpus</taxon>
    </lineage>
</organism>
<dbReference type="EMBL" id="MU251523">
    <property type="protein sequence ID" value="KAG9232927.1"/>
    <property type="molecule type" value="Genomic_DNA"/>
</dbReference>
<comment type="caution">
    <text evidence="2">The sequence shown here is derived from an EMBL/GenBank/DDBJ whole genome shotgun (WGS) entry which is preliminary data.</text>
</comment>
<gene>
    <name evidence="2" type="ORF">BJ875DRAFT_442686</name>
</gene>
<sequence length="104" mass="11563">MATVTSSKIFDCSYRKTAGARNDLQPFAIKDTRLRGVFVPVVASVVSLVAFGWVLDRTLIFNTVFLRLDDKHHLSKHIRKAPAVAWASGNFQLTQGLVLEAQAY</sequence>
<reference evidence="2" key="1">
    <citation type="journal article" date="2021" name="IMA Fungus">
        <title>Genomic characterization of three marine fungi, including Emericellopsis atlantica sp. nov. with signatures of a generalist lifestyle and marine biomass degradation.</title>
        <authorList>
            <person name="Hagestad O.C."/>
            <person name="Hou L."/>
            <person name="Andersen J.H."/>
            <person name="Hansen E.H."/>
            <person name="Altermark B."/>
            <person name="Li C."/>
            <person name="Kuhnert E."/>
            <person name="Cox R.J."/>
            <person name="Crous P.W."/>
            <person name="Spatafora J.W."/>
            <person name="Lail K."/>
            <person name="Amirebrahimi M."/>
            <person name="Lipzen A."/>
            <person name="Pangilinan J."/>
            <person name="Andreopoulos W."/>
            <person name="Hayes R.D."/>
            <person name="Ng V."/>
            <person name="Grigoriev I.V."/>
            <person name="Jackson S.A."/>
            <person name="Sutton T.D.S."/>
            <person name="Dobson A.D.W."/>
            <person name="Rama T."/>
        </authorList>
    </citation>
    <scope>NUCLEOTIDE SEQUENCE</scope>
    <source>
        <strain evidence="2">TRa018bII</strain>
    </source>
</reference>
<keyword evidence="1" id="KW-1133">Transmembrane helix</keyword>
<dbReference type="Proteomes" id="UP000824998">
    <property type="component" value="Unassembled WGS sequence"/>
</dbReference>
<proteinExistence type="predicted"/>
<keyword evidence="1" id="KW-0472">Membrane</keyword>
<keyword evidence="1" id="KW-0812">Transmembrane</keyword>